<gene>
    <name evidence="4" type="primary">thiB_2</name>
    <name evidence="4" type="ORF">Mame_02848</name>
</gene>
<dbReference type="GO" id="GO:0030288">
    <property type="term" value="C:outer membrane-bounded periplasmic space"/>
    <property type="evidence" value="ECO:0007669"/>
    <property type="project" value="TreeGrafter"/>
</dbReference>
<dbReference type="GO" id="GO:0015888">
    <property type="term" value="P:thiamine transport"/>
    <property type="evidence" value="ECO:0007669"/>
    <property type="project" value="TreeGrafter"/>
</dbReference>
<feature type="signal peptide" evidence="3">
    <location>
        <begin position="1"/>
        <end position="28"/>
    </location>
</feature>
<evidence type="ECO:0000256" key="3">
    <source>
        <dbReference type="SAM" id="SignalP"/>
    </source>
</evidence>
<organism evidence="4 5">
    <name type="scientific">Martelella mediterranea DSM 17316</name>
    <dbReference type="NCBI Taxonomy" id="1122214"/>
    <lineage>
        <taxon>Bacteria</taxon>
        <taxon>Pseudomonadati</taxon>
        <taxon>Pseudomonadota</taxon>
        <taxon>Alphaproteobacteria</taxon>
        <taxon>Hyphomicrobiales</taxon>
        <taxon>Aurantimonadaceae</taxon>
        <taxon>Martelella</taxon>
    </lineage>
</organism>
<dbReference type="RefSeq" id="WP_018063161.1">
    <property type="nucleotide sequence ID" value="NZ_AQWH01000002.1"/>
</dbReference>
<dbReference type="InterPro" id="IPR006059">
    <property type="entry name" value="SBP"/>
</dbReference>
<dbReference type="Pfam" id="PF13416">
    <property type="entry name" value="SBP_bac_8"/>
    <property type="match status" value="1"/>
</dbReference>
<dbReference type="KEGG" id="mmed:Mame_02848"/>
<dbReference type="PANTHER" id="PTHR30006">
    <property type="entry name" value="THIAMINE-BINDING PERIPLASMIC PROTEIN-RELATED"/>
    <property type="match status" value="1"/>
</dbReference>
<dbReference type="SUPFAM" id="SSF53850">
    <property type="entry name" value="Periplasmic binding protein-like II"/>
    <property type="match status" value="1"/>
</dbReference>
<protein>
    <submittedName>
        <fullName evidence="4">Thiamine-binding periplasmic protein</fullName>
    </submittedName>
</protein>
<reference evidence="4 5" key="1">
    <citation type="submission" date="2017-03" db="EMBL/GenBank/DDBJ databases">
        <title>Foreign affairs: Plasmid Transfer between Roseobacters and Rhizobia.</title>
        <authorList>
            <person name="Bartling P."/>
            <person name="Bunk B."/>
            <person name="Overmann J."/>
            <person name="Brinkmann H."/>
            <person name="Petersen J."/>
        </authorList>
    </citation>
    <scope>NUCLEOTIDE SEQUENCE [LARGE SCALE GENOMIC DNA]</scope>
    <source>
        <strain evidence="4 5">MACL11</strain>
    </source>
</reference>
<keyword evidence="1 3" id="KW-0732">Signal</keyword>
<dbReference type="Proteomes" id="UP000191135">
    <property type="component" value="Chromosome"/>
</dbReference>
<evidence type="ECO:0000313" key="4">
    <source>
        <dbReference type="EMBL" id="AQZ52171.1"/>
    </source>
</evidence>
<feature type="chain" id="PRO_5010692756" evidence="3">
    <location>
        <begin position="29"/>
        <end position="350"/>
    </location>
</feature>
<dbReference type="PANTHER" id="PTHR30006:SF2">
    <property type="entry name" value="ABC TRANSPORTER SUBSTRATE-BINDING PROTEIN"/>
    <property type="match status" value="1"/>
</dbReference>
<dbReference type="STRING" id="1122214.Mame_02848"/>
<sequence length="350" mass="39159" precursor="true">MNIKRRSFNKLILGGAASLAAPYSFVRAQTPDPKPGDELVVGIWGGTQEKIVKEYIEPVLVDKYGCKISYVLGGTVERRARAYAERGRPSFDVLYLNIFESRQAVKDGVTQPATDAVENAQYLYPIAKKGGYGVAINPCTIVYNKTKASAPITSWKDMWKPEWQGRIAWPNGLGAEGISALMMSTLSWFGDQTKMAPEGFDKVKELKPFAAIQGSQAQLFDMFDQDIADLSVEFGSFCEKYIEERNPDFALADPEEGKALAMNVACITEGTRNQKLAEEWVNLHLSPEVMLAYAKEIYYSPTVDNVDIPADLQSKLIMPDEIDTLVDFDWDYINANRNKWQSIYDREIAG</sequence>
<dbReference type="EMBL" id="CP020330">
    <property type="protein sequence ID" value="AQZ52171.1"/>
    <property type="molecule type" value="Genomic_DNA"/>
</dbReference>
<evidence type="ECO:0000313" key="5">
    <source>
        <dbReference type="Proteomes" id="UP000191135"/>
    </source>
</evidence>
<dbReference type="Gene3D" id="3.40.190.10">
    <property type="entry name" value="Periplasmic binding protein-like II"/>
    <property type="match status" value="2"/>
</dbReference>
<keyword evidence="2" id="KW-0574">Periplasm</keyword>
<name>A0A1U9Z3A3_9HYPH</name>
<evidence type="ECO:0000256" key="2">
    <source>
        <dbReference type="ARBA" id="ARBA00022764"/>
    </source>
</evidence>
<dbReference type="AlphaFoldDB" id="A0A1U9Z3A3"/>
<proteinExistence type="predicted"/>
<evidence type="ECO:0000256" key="1">
    <source>
        <dbReference type="ARBA" id="ARBA00022729"/>
    </source>
</evidence>
<dbReference type="OrthoDB" id="9766989at2"/>
<dbReference type="GO" id="GO:0030975">
    <property type="term" value="F:thiamine binding"/>
    <property type="evidence" value="ECO:0007669"/>
    <property type="project" value="TreeGrafter"/>
</dbReference>
<dbReference type="eggNOG" id="COG0687">
    <property type="taxonomic scope" value="Bacteria"/>
</dbReference>
<accession>A0A1U9Z3A3</accession>
<keyword evidence="5" id="KW-1185">Reference proteome</keyword>
<dbReference type="GO" id="GO:0030976">
    <property type="term" value="F:thiamine pyrophosphate binding"/>
    <property type="evidence" value="ECO:0007669"/>
    <property type="project" value="TreeGrafter"/>
</dbReference>